<gene>
    <name evidence="5" type="ORF">DACRYDRAFT_60896</name>
</gene>
<keyword evidence="1" id="KW-0677">Repeat</keyword>
<feature type="region of interest" description="Disordered" evidence="4">
    <location>
        <begin position="307"/>
        <end position="334"/>
    </location>
</feature>
<evidence type="ECO:0000256" key="2">
    <source>
        <dbReference type="ARBA" id="ARBA00023043"/>
    </source>
</evidence>
<feature type="region of interest" description="Disordered" evidence="4">
    <location>
        <begin position="387"/>
        <end position="453"/>
    </location>
</feature>
<dbReference type="PROSITE" id="PS50088">
    <property type="entry name" value="ANK_REPEAT"/>
    <property type="match status" value="2"/>
</dbReference>
<protein>
    <submittedName>
        <fullName evidence="5">Uncharacterized protein</fullName>
    </submittedName>
</protein>
<proteinExistence type="predicted"/>
<feature type="repeat" description="ANK" evidence="3">
    <location>
        <begin position="31"/>
        <end position="63"/>
    </location>
</feature>
<feature type="repeat" description="ANK" evidence="3">
    <location>
        <begin position="64"/>
        <end position="96"/>
    </location>
</feature>
<dbReference type="EMBL" id="JH795855">
    <property type="protein sequence ID" value="EJU06245.1"/>
    <property type="molecule type" value="Genomic_DNA"/>
</dbReference>
<keyword evidence="6" id="KW-1185">Reference proteome</keyword>
<evidence type="ECO:0000313" key="5">
    <source>
        <dbReference type="EMBL" id="EJU06245.1"/>
    </source>
</evidence>
<dbReference type="SMART" id="SM00248">
    <property type="entry name" value="ANK"/>
    <property type="match status" value="3"/>
</dbReference>
<organism evidence="5 6">
    <name type="scientific">Dacryopinax primogenitus (strain DJM 731)</name>
    <name type="common">Brown rot fungus</name>
    <dbReference type="NCBI Taxonomy" id="1858805"/>
    <lineage>
        <taxon>Eukaryota</taxon>
        <taxon>Fungi</taxon>
        <taxon>Dikarya</taxon>
        <taxon>Basidiomycota</taxon>
        <taxon>Agaricomycotina</taxon>
        <taxon>Dacrymycetes</taxon>
        <taxon>Dacrymycetales</taxon>
        <taxon>Dacrymycetaceae</taxon>
        <taxon>Dacryopinax</taxon>
    </lineage>
</organism>
<evidence type="ECO:0000256" key="1">
    <source>
        <dbReference type="ARBA" id="ARBA00022737"/>
    </source>
</evidence>
<accession>M5GCJ3</accession>
<evidence type="ECO:0000256" key="3">
    <source>
        <dbReference type="PROSITE-ProRule" id="PRU00023"/>
    </source>
</evidence>
<dbReference type="GeneID" id="63690715"/>
<dbReference type="HOGENOM" id="CLU_604138_0_0_1"/>
<dbReference type="Pfam" id="PF12796">
    <property type="entry name" value="Ank_2"/>
    <property type="match status" value="1"/>
</dbReference>
<dbReference type="SUPFAM" id="SSF48403">
    <property type="entry name" value="Ankyrin repeat"/>
    <property type="match status" value="1"/>
</dbReference>
<evidence type="ECO:0000256" key="4">
    <source>
        <dbReference type="SAM" id="MobiDB-lite"/>
    </source>
</evidence>
<reference evidence="5 6" key="1">
    <citation type="journal article" date="2012" name="Science">
        <title>The Paleozoic origin of enzymatic lignin decomposition reconstructed from 31 fungal genomes.</title>
        <authorList>
            <person name="Floudas D."/>
            <person name="Binder M."/>
            <person name="Riley R."/>
            <person name="Barry K."/>
            <person name="Blanchette R.A."/>
            <person name="Henrissat B."/>
            <person name="Martinez A.T."/>
            <person name="Otillar R."/>
            <person name="Spatafora J.W."/>
            <person name="Yadav J.S."/>
            <person name="Aerts A."/>
            <person name="Benoit I."/>
            <person name="Boyd A."/>
            <person name="Carlson A."/>
            <person name="Copeland A."/>
            <person name="Coutinho P.M."/>
            <person name="de Vries R.P."/>
            <person name="Ferreira P."/>
            <person name="Findley K."/>
            <person name="Foster B."/>
            <person name="Gaskell J."/>
            <person name="Glotzer D."/>
            <person name="Gorecki P."/>
            <person name="Heitman J."/>
            <person name="Hesse C."/>
            <person name="Hori C."/>
            <person name="Igarashi K."/>
            <person name="Jurgens J.A."/>
            <person name="Kallen N."/>
            <person name="Kersten P."/>
            <person name="Kohler A."/>
            <person name="Kuees U."/>
            <person name="Kumar T.K.A."/>
            <person name="Kuo A."/>
            <person name="LaButti K."/>
            <person name="Larrondo L.F."/>
            <person name="Lindquist E."/>
            <person name="Ling A."/>
            <person name="Lombard V."/>
            <person name="Lucas S."/>
            <person name="Lundell T."/>
            <person name="Martin R."/>
            <person name="McLaughlin D.J."/>
            <person name="Morgenstern I."/>
            <person name="Morin E."/>
            <person name="Murat C."/>
            <person name="Nagy L.G."/>
            <person name="Nolan M."/>
            <person name="Ohm R.A."/>
            <person name="Patyshakuliyeva A."/>
            <person name="Rokas A."/>
            <person name="Ruiz-Duenas F.J."/>
            <person name="Sabat G."/>
            <person name="Salamov A."/>
            <person name="Samejima M."/>
            <person name="Schmutz J."/>
            <person name="Slot J.C."/>
            <person name="St John F."/>
            <person name="Stenlid J."/>
            <person name="Sun H."/>
            <person name="Sun S."/>
            <person name="Syed K."/>
            <person name="Tsang A."/>
            <person name="Wiebenga A."/>
            <person name="Young D."/>
            <person name="Pisabarro A."/>
            <person name="Eastwood D.C."/>
            <person name="Martin F."/>
            <person name="Cullen D."/>
            <person name="Grigoriev I.V."/>
            <person name="Hibbett D.S."/>
        </authorList>
    </citation>
    <scope>NUCLEOTIDE SEQUENCE [LARGE SCALE GENOMIC DNA]</scope>
    <source>
        <strain evidence="5 6">DJM-731 SS1</strain>
    </source>
</reference>
<dbReference type="InterPro" id="IPR036770">
    <property type="entry name" value="Ankyrin_rpt-contain_sf"/>
</dbReference>
<dbReference type="OrthoDB" id="341259at2759"/>
<dbReference type="AlphaFoldDB" id="M5GCJ3"/>
<dbReference type="RefSeq" id="XP_040633139.1">
    <property type="nucleotide sequence ID" value="XM_040775653.1"/>
</dbReference>
<feature type="compositionally biased region" description="Low complexity" evidence="4">
    <location>
        <begin position="218"/>
        <end position="249"/>
    </location>
</feature>
<dbReference type="PROSITE" id="PS50297">
    <property type="entry name" value="ANK_REP_REGION"/>
    <property type="match status" value="2"/>
</dbReference>
<sequence length="453" mass="48584">MVVNDVHQASMTMARAYHERYPMLLDWANAEGKTALHVAASAGNEDFARLLCDLGADFDLPDLLGNTPLHYASAWGHSSVAQLLIHRGCQYLARNNQGFTAADFAFSQNTKDELEQIIRSLIESNKKLRRAQSAAAREDWNRVSMDGSVSSASAELYAYTNGRQRVRSLSNASRTTSSEDTDYGGPVDLHSTPARSLRPQNSKASVASVPVQFPDHPSGTFSTTSINSSSSSRAPSMIPTRTSSHTSPETSPPDRVSLQTETPRAPAAPFPSKSTPRGPAISPVAHRIQEKDQGAIAQFQEYMNRKRTGSGNTVNAGHAGHPLPPLPQPKSSKPRLRTSASAAVLLSPTSATSLAGAMNGADPRAMARKNTELFDPHATPRHRAETMDTVPIAKGNSPTPTTTSASTEGTLRRVQSPLLTGRAPARSKEVTPWEFGSSDEDGVPPAARRTESS</sequence>
<name>M5GCJ3_DACPD</name>
<feature type="region of interest" description="Disordered" evidence="4">
    <location>
        <begin position="165"/>
        <end position="281"/>
    </location>
</feature>
<dbReference type="InterPro" id="IPR002110">
    <property type="entry name" value="Ankyrin_rpt"/>
</dbReference>
<dbReference type="STRING" id="1858805.M5GCJ3"/>
<keyword evidence="2 3" id="KW-0040">ANK repeat</keyword>
<evidence type="ECO:0000313" key="6">
    <source>
        <dbReference type="Proteomes" id="UP000030653"/>
    </source>
</evidence>
<dbReference type="Proteomes" id="UP000030653">
    <property type="component" value="Unassembled WGS sequence"/>
</dbReference>
<dbReference type="PANTHER" id="PTHR24171">
    <property type="entry name" value="ANKYRIN REPEAT DOMAIN-CONTAINING PROTEIN 39-RELATED"/>
    <property type="match status" value="1"/>
</dbReference>
<dbReference type="Gene3D" id="1.25.40.20">
    <property type="entry name" value="Ankyrin repeat-containing domain"/>
    <property type="match status" value="2"/>
</dbReference>
<feature type="compositionally biased region" description="Polar residues" evidence="4">
    <location>
        <begin position="165"/>
        <end position="178"/>
    </location>
</feature>
<feature type="compositionally biased region" description="Low complexity" evidence="4">
    <location>
        <begin position="397"/>
        <end position="407"/>
    </location>
</feature>